<dbReference type="SMART" id="SM00382">
    <property type="entry name" value="AAA"/>
    <property type="match status" value="1"/>
</dbReference>
<dbReference type="InterPro" id="IPR017871">
    <property type="entry name" value="ABC_transporter-like_CS"/>
</dbReference>
<dbReference type="EMBL" id="JACHGK010000002">
    <property type="protein sequence ID" value="MBB6444259.1"/>
    <property type="molecule type" value="Genomic_DNA"/>
</dbReference>
<evidence type="ECO:0000256" key="6">
    <source>
        <dbReference type="ARBA" id="ARBA00022967"/>
    </source>
</evidence>
<evidence type="ECO:0000259" key="9">
    <source>
        <dbReference type="PROSITE" id="PS50893"/>
    </source>
</evidence>
<evidence type="ECO:0000256" key="1">
    <source>
        <dbReference type="ARBA" id="ARBA00005417"/>
    </source>
</evidence>
<reference evidence="10 11" key="1">
    <citation type="submission" date="2020-08" db="EMBL/GenBank/DDBJ databases">
        <title>Genomic Encyclopedia of Type Strains, Phase IV (KMG-IV): sequencing the most valuable type-strain genomes for metagenomic binning, comparative biology and taxonomic classification.</title>
        <authorList>
            <person name="Goeker M."/>
        </authorList>
    </citation>
    <scope>NUCLEOTIDE SEQUENCE [LARGE SCALE GENOMIC DNA]</scope>
    <source>
        <strain evidence="10 11">DSM 5391</strain>
    </source>
</reference>
<dbReference type="GO" id="GO:0005886">
    <property type="term" value="C:plasma membrane"/>
    <property type="evidence" value="ECO:0007669"/>
    <property type="project" value="UniProtKB-ARBA"/>
</dbReference>
<keyword evidence="7" id="KW-0029">Amino-acid transport</keyword>
<keyword evidence="8" id="KW-0472">Membrane</keyword>
<accession>A0A7X0HNZ1</accession>
<dbReference type="RefSeq" id="WP_184523164.1">
    <property type="nucleotide sequence ID" value="NZ_JACHGK010000002.1"/>
</dbReference>
<organism evidence="10 11">
    <name type="scientific">Bacillus benzoevorans</name>
    <dbReference type="NCBI Taxonomy" id="1456"/>
    <lineage>
        <taxon>Bacteria</taxon>
        <taxon>Bacillati</taxon>
        <taxon>Bacillota</taxon>
        <taxon>Bacilli</taxon>
        <taxon>Bacillales</taxon>
        <taxon>Bacillaceae</taxon>
        <taxon>Bacillus</taxon>
    </lineage>
</organism>
<dbReference type="Proteomes" id="UP000531594">
    <property type="component" value="Unassembled WGS sequence"/>
</dbReference>
<dbReference type="PANTHER" id="PTHR43166:SF30">
    <property type="entry name" value="METHIONINE IMPORT ATP-BINDING PROTEIN METN"/>
    <property type="match status" value="1"/>
</dbReference>
<comment type="caution">
    <text evidence="10">The sequence shown here is derived from an EMBL/GenBank/DDBJ whole genome shotgun (WGS) entry which is preliminary data.</text>
</comment>
<evidence type="ECO:0000256" key="3">
    <source>
        <dbReference type="ARBA" id="ARBA00022475"/>
    </source>
</evidence>
<evidence type="ECO:0000256" key="4">
    <source>
        <dbReference type="ARBA" id="ARBA00022741"/>
    </source>
</evidence>
<dbReference type="GO" id="GO:0005524">
    <property type="term" value="F:ATP binding"/>
    <property type="evidence" value="ECO:0007669"/>
    <property type="project" value="UniProtKB-KW"/>
</dbReference>
<dbReference type="InterPro" id="IPR050086">
    <property type="entry name" value="MetN_ABC_transporter-like"/>
</dbReference>
<keyword evidence="3" id="KW-1003">Cell membrane</keyword>
<dbReference type="SUPFAM" id="SSF52540">
    <property type="entry name" value="P-loop containing nucleoside triphosphate hydrolases"/>
    <property type="match status" value="1"/>
</dbReference>
<keyword evidence="5 10" id="KW-0067">ATP-binding</keyword>
<evidence type="ECO:0000256" key="5">
    <source>
        <dbReference type="ARBA" id="ARBA00022840"/>
    </source>
</evidence>
<dbReference type="PANTHER" id="PTHR43166">
    <property type="entry name" value="AMINO ACID IMPORT ATP-BINDING PROTEIN"/>
    <property type="match status" value="1"/>
</dbReference>
<keyword evidence="6" id="KW-1278">Translocase</keyword>
<evidence type="ECO:0000313" key="10">
    <source>
        <dbReference type="EMBL" id="MBB6444259.1"/>
    </source>
</evidence>
<dbReference type="InterPro" id="IPR027417">
    <property type="entry name" value="P-loop_NTPase"/>
</dbReference>
<comment type="similarity">
    <text evidence="1">Belongs to the ABC transporter superfamily.</text>
</comment>
<feature type="domain" description="ABC transporter" evidence="9">
    <location>
        <begin position="2"/>
        <end position="241"/>
    </location>
</feature>
<gene>
    <name evidence="10" type="ORF">HNR53_000867</name>
</gene>
<keyword evidence="2" id="KW-0813">Transport</keyword>
<dbReference type="PROSITE" id="PS50893">
    <property type="entry name" value="ABC_TRANSPORTER_2"/>
    <property type="match status" value="1"/>
</dbReference>
<name>A0A7X0HNZ1_9BACI</name>
<dbReference type="CDD" id="cd03258">
    <property type="entry name" value="ABC_MetN_methionine_transporter"/>
    <property type="match status" value="1"/>
</dbReference>
<evidence type="ECO:0000256" key="8">
    <source>
        <dbReference type="ARBA" id="ARBA00023136"/>
    </source>
</evidence>
<evidence type="ECO:0000313" key="11">
    <source>
        <dbReference type="Proteomes" id="UP000531594"/>
    </source>
</evidence>
<sequence>MISLKNVGKKFSTADGEFQAVSSVSLEINKGDVYGMIGFSGAGKSTLLRMINLLERPDTGSVFVNGVDLTKLAKKDLLKQRLSMGMIFQHFNLLSNRTVSENVSFSLEIAGVAKAERKKRVNECLEIVGLADKANAYPAKLSGGQKQRVAIARALATQPSVLLCDEPTSALDPQTTESILKFLQEINENLGITIIIVTHEMEVIKSICHKVSVMEDGRVVETINLADSQFKPKSNIAQFLFKKELELQKEEGIVNVR</sequence>
<dbReference type="PROSITE" id="PS00211">
    <property type="entry name" value="ABC_TRANSPORTER_1"/>
    <property type="match status" value="1"/>
</dbReference>
<dbReference type="GO" id="GO:0006865">
    <property type="term" value="P:amino acid transport"/>
    <property type="evidence" value="ECO:0007669"/>
    <property type="project" value="UniProtKB-KW"/>
</dbReference>
<proteinExistence type="inferred from homology"/>
<keyword evidence="11" id="KW-1185">Reference proteome</keyword>
<dbReference type="InterPro" id="IPR003593">
    <property type="entry name" value="AAA+_ATPase"/>
</dbReference>
<dbReference type="AlphaFoldDB" id="A0A7X0HNZ1"/>
<dbReference type="InterPro" id="IPR041701">
    <property type="entry name" value="MetN_ABC"/>
</dbReference>
<dbReference type="FunFam" id="3.40.50.300:FF:000056">
    <property type="entry name" value="Cell division ATP-binding protein FtsE"/>
    <property type="match status" value="1"/>
</dbReference>
<dbReference type="Gene3D" id="3.40.50.300">
    <property type="entry name" value="P-loop containing nucleotide triphosphate hydrolases"/>
    <property type="match status" value="1"/>
</dbReference>
<dbReference type="InterPro" id="IPR003439">
    <property type="entry name" value="ABC_transporter-like_ATP-bd"/>
</dbReference>
<dbReference type="GO" id="GO:0016887">
    <property type="term" value="F:ATP hydrolysis activity"/>
    <property type="evidence" value="ECO:0007669"/>
    <property type="project" value="InterPro"/>
</dbReference>
<dbReference type="Pfam" id="PF00005">
    <property type="entry name" value="ABC_tran"/>
    <property type="match status" value="1"/>
</dbReference>
<keyword evidence="4" id="KW-0547">Nucleotide-binding</keyword>
<protein>
    <submittedName>
        <fullName evidence="10">D-methionine transport system ATP-binding protein</fullName>
    </submittedName>
</protein>
<evidence type="ECO:0000256" key="2">
    <source>
        <dbReference type="ARBA" id="ARBA00022448"/>
    </source>
</evidence>
<evidence type="ECO:0000256" key="7">
    <source>
        <dbReference type="ARBA" id="ARBA00022970"/>
    </source>
</evidence>